<reference evidence="2 3" key="1">
    <citation type="submission" date="2023-04" db="EMBL/GenBank/DDBJ databases">
        <title>A long-awaited taxogenomic arrangement of the family Halomonadaceae.</title>
        <authorList>
            <person name="De La Haba R."/>
            <person name="Chuvochina M."/>
            <person name="Wittouck S."/>
            <person name="Arahal D.R."/>
            <person name="Sanchez-Porro C."/>
            <person name="Hugenholtz P."/>
            <person name="Ventosa A."/>
        </authorList>
    </citation>
    <scope>NUCLEOTIDE SEQUENCE [LARGE SCALE GENOMIC DNA]</scope>
    <source>
        <strain evidence="2 3">DSM 22428</strain>
    </source>
</reference>
<protein>
    <recommendedName>
        <fullName evidence="4">DUF3311 domain-containing protein</fullName>
    </recommendedName>
</protein>
<sequence length="77" mass="8244">MKKPLALMRPSTRGGWLCVGLFLLVIVSGLWPVVAWVNRPVLVAGLPLLAVWAYVIVGASTLAMVIGNRICGRGDDD</sequence>
<feature type="transmembrane region" description="Helical" evidence="1">
    <location>
        <begin position="51"/>
        <end position="71"/>
    </location>
</feature>
<evidence type="ECO:0008006" key="4">
    <source>
        <dbReference type="Google" id="ProtNLM"/>
    </source>
</evidence>
<name>A0ABU1GWW0_9GAMM</name>
<keyword evidence="3" id="KW-1185">Reference proteome</keyword>
<evidence type="ECO:0000256" key="1">
    <source>
        <dbReference type="SAM" id="Phobius"/>
    </source>
</evidence>
<comment type="caution">
    <text evidence="2">The sequence shown here is derived from an EMBL/GenBank/DDBJ whole genome shotgun (WGS) entry which is preliminary data.</text>
</comment>
<dbReference type="Proteomes" id="UP001269375">
    <property type="component" value="Unassembled WGS sequence"/>
</dbReference>
<dbReference type="EMBL" id="JARWAO010000005">
    <property type="protein sequence ID" value="MDR5896531.1"/>
    <property type="molecule type" value="Genomic_DNA"/>
</dbReference>
<keyword evidence="1" id="KW-0812">Transmembrane</keyword>
<evidence type="ECO:0000313" key="3">
    <source>
        <dbReference type="Proteomes" id="UP001269375"/>
    </source>
</evidence>
<gene>
    <name evidence="2" type="ORF">QC825_10640</name>
</gene>
<organism evidence="2 3">
    <name type="scientific">Larsenimonas suaedae</name>
    <dbReference type="NCBI Taxonomy" id="1851019"/>
    <lineage>
        <taxon>Bacteria</taxon>
        <taxon>Pseudomonadati</taxon>
        <taxon>Pseudomonadota</taxon>
        <taxon>Gammaproteobacteria</taxon>
        <taxon>Oceanospirillales</taxon>
        <taxon>Halomonadaceae</taxon>
        <taxon>Larsenimonas</taxon>
    </lineage>
</organism>
<accession>A0ABU1GWW0</accession>
<keyword evidence="1" id="KW-0472">Membrane</keyword>
<evidence type="ECO:0000313" key="2">
    <source>
        <dbReference type="EMBL" id="MDR5896531.1"/>
    </source>
</evidence>
<dbReference type="RefSeq" id="WP_251594224.1">
    <property type="nucleotide sequence ID" value="NZ_JAMLJI010000003.1"/>
</dbReference>
<keyword evidence="1" id="KW-1133">Transmembrane helix</keyword>
<proteinExistence type="predicted"/>